<keyword evidence="1" id="KW-0812">Transmembrane</keyword>
<feature type="transmembrane region" description="Helical" evidence="1">
    <location>
        <begin position="46"/>
        <end position="65"/>
    </location>
</feature>
<dbReference type="Pfam" id="PF05656">
    <property type="entry name" value="DUF805"/>
    <property type="match status" value="1"/>
</dbReference>
<feature type="transmembrane region" description="Helical" evidence="1">
    <location>
        <begin position="23"/>
        <end position="40"/>
    </location>
</feature>
<sequence>MEYFLGAFKKYADFSGRARRKEYWMYFLFYMIFYIGLAIIDGVVGTMLLAFIFSLVMLIPSISIATRRLHDTGRSGWWQLIALIPIVGAIVLIIFLVQDSHGENSYGPNPKQA</sequence>
<protein>
    <submittedName>
        <fullName evidence="2">DUF805 domain-containing protein</fullName>
    </submittedName>
</protein>
<feature type="transmembrane region" description="Helical" evidence="1">
    <location>
        <begin position="77"/>
        <end position="97"/>
    </location>
</feature>
<dbReference type="RefSeq" id="WP_265046968.1">
    <property type="nucleotide sequence ID" value="NZ_CP100390.1"/>
</dbReference>
<dbReference type="PANTHER" id="PTHR34980:SF2">
    <property type="entry name" value="INNER MEMBRANE PROTEIN YHAH-RELATED"/>
    <property type="match status" value="1"/>
</dbReference>
<name>A0ABY6N0F7_9ALTE</name>
<reference evidence="2" key="1">
    <citation type="submission" date="2022-06" db="EMBL/GenBank/DDBJ databases">
        <title>Alkalimarinus sp. nov., isolated from gut of a Alitta virens.</title>
        <authorList>
            <person name="Yang A.I."/>
            <person name="Shin N.-R."/>
        </authorList>
    </citation>
    <scope>NUCLEOTIDE SEQUENCE</scope>
    <source>
        <strain evidence="2">A2M4</strain>
    </source>
</reference>
<keyword evidence="1" id="KW-0472">Membrane</keyword>
<dbReference type="InterPro" id="IPR008523">
    <property type="entry name" value="DUF805"/>
</dbReference>
<proteinExistence type="predicted"/>
<evidence type="ECO:0000256" key="1">
    <source>
        <dbReference type="SAM" id="Phobius"/>
    </source>
</evidence>
<dbReference type="EMBL" id="CP100390">
    <property type="protein sequence ID" value="UZE95479.1"/>
    <property type="molecule type" value="Genomic_DNA"/>
</dbReference>
<evidence type="ECO:0000313" key="2">
    <source>
        <dbReference type="EMBL" id="UZE95479.1"/>
    </source>
</evidence>
<keyword evidence="1" id="KW-1133">Transmembrane helix</keyword>
<keyword evidence="3" id="KW-1185">Reference proteome</keyword>
<dbReference type="Proteomes" id="UP001163739">
    <property type="component" value="Chromosome"/>
</dbReference>
<evidence type="ECO:0000313" key="3">
    <source>
        <dbReference type="Proteomes" id="UP001163739"/>
    </source>
</evidence>
<organism evidence="2 3">
    <name type="scientific">Alkalimarinus alittae</name>
    <dbReference type="NCBI Taxonomy" id="2961619"/>
    <lineage>
        <taxon>Bacteria</taxon>
        <taxon>Pseudomonadati</taxon>
        <taxon>Pseudomonadota</taxon>
        <taxon>Gammaproteobacteria</taxon>
        <taxon>Alteromonadales</taxon>
        <taxon>Alteromonadaceae</taxon>
        <taxon>Alkalimarinus</taxon>
    </lineage>
</organism>
<dbReference type="PANTHER" id="PTHR34980">
    <property type="entry name" value="INNER MEMBRANE PROTEIN-RELATED-RELATED"/>
    <property type="match status" value="1"/>
</dbReference>
<gene>
    <name evidence="2" type="ORF">NKI27_15595</name>
</gene>
<accession>A0ABY6N0F7</accession>